<dbReference type="GO" id="GO:0070008">
    <property type="term" value="F:serine-type exopeptidase activity"/>
    <property type="evidence" value="ECO:0007669"/>
    <property type="project" value="InterPro"/>
</dbReference>
<evidence type="ECO:0000256" key="6">
    <source>
        <dbReference type="SAM" id="SignalP"/>
    </source>
</evidence>
<keyword evidence="4" id="KW-0378">Hydrolase</keyword>
<gene>
    <name evidence="7" type="ORF">CKAH01_05006</name>
</gene>
<evidence type="ECO:0000256" key="2">
    <source>
        <dbReference type="ARBA" id="ARBA00022670"/>
    </source>
</evidence>
<feature type="chain" id="PRO_5042016231" evidence="6">
    <location>
        <begin position="22"/>
        <end position="512"/>
    </location>
</feature>
<dbReference type="EMBL" id="VYYT01000146">
    <property type="protein sequence ID" value="KAK2763412.1"/>
    <property type="molecule type" value="Genomic_DNA"/>
</dbReference>
<dbReference type="Proteomes" id="UP001281614">
    <property type="component" value="Unassembled WGS sequence"/>
</dbReference>
<dbReference type="SUPFAM" id="SSF53474">
    <property type="entry name" value="alpha/beta-Hydrolases"/>
    <property type="match status" value="1"/>
</dbReference>
<protein>
    <submittedName>
        <fullName evidence="7">Serine peptidase</fullName>
    </submittedName>
</protein>
<organism evidence="7 8">
    <name type="scientific">Colletotrichum kahawae</name>
    <name type="common">Coffee berry disease fungus</name>
    <dbReference type="NCBI Taxonomy" id="34407"/>
    <lineage>
        <taxon>Eukaryota</taxon>
        <taxon>Fungi</taxon>
        <taxon>Dikarya</taxon>
        <taxon>Ascomycota</taxon>
        <taxon>Pezizomycotina</taxon>
        <taxon>Sordariomycetes</taxon>
        <taxon>Hypocreomycetidae</taxon>
        <taxon>Glomerellales</taxon>
        <taxon>Glomerellaceae</taxon>
        <taxon>Colletotrichum</taxon>
        <taxon>Colletotrichum gloeosporioides species complex</taxon>
    </lineage>
</organism>
<keyword evidence="8" id="KW-1185">Reference proteome</keyword>
<dbReference type="GO" id="GO:0006508">
    <property type="term" value="P:proteolysis"/>
    <property type="evidence" value="ECO:0007669"/>
    <property type="project" value="UniProtKB-KW"/>
</dbReference>
<comment type="caution">
    <text evidence="7">The sequence shown here is derived from an EMBL/GenBank/DDBJ whole genome shotgun (WGS) entry which is preliminary data.</text>
</comment>
<reference evidence="7" key="1">
    <citation type="submission" date="2023-02" db="EMBL/GenBank/DDBJ databases">
        <title>Colletotrichum kahawae CIFC_Que2 genome sequencing and assembly.</title>
        <authorList>
            <person name="Baroncelli R."/>
        </authorList>
    </citation>
    <scope>NUCLEOTIDE SEQUENCE</scope>
    <source>
        <strain evidence="7">CIFC_Que2</strain>
    </source>
</reference>
<evidence type="ECO:0000313" key="8">
    <source>
        <dbReference type="Proteomes" id="UP001281614"/>
    </source>
</evidence>
<dbReference type="InterPro" id="IPR029058">
    <property type="entry name" value="AB_hydrolase_fold"/>
</dbReference>
<dbReference type="AlphaFoldDB" id="A0AAD9YI09"/>
<dbReference type="GO" id="GO:0008239">
    <property type="term" value="F:dipeptidyl-peptidase activity"/>
    <property type="evidence" value="ECO:0007669"/>
    <property type="project" value="TreeGrafter"/>
</dbReference>
<evidence type="ECO:0000256" key="4">
    <source>
        <dbReference type="ARBA" id="ARBA00022801"/>
    </source>
</evidence>
<dbReference type="PANTHER" id="PTHR11010">
    <property type="entry name" value="PROTEASE S28 PRO-X CARBOXYPEPTIDASE-RELATED"/>
    <property type="match status" value="1"/>
</dbReference>
<evidence type="ECO:0000256" key="5">
    <source>
        <dbReference type="ARBA" id="ARBA00023180"/>
    </source>
</evidence>
<evidence type="ECO:0000256" key="3">
    <source>
        <dbReference type="ARBA" id="ARBA00022729"/>
    </source>
</evidence>
<evidence type="ECO:0000256" key="1">
    <source>
        <dbReference type="ARBA" id="ARBA00011079"/>
    </source>
</evidence>
<sequence>MRNSLFAIAAVLAAATSATFSLQDLDLRHNQQSLRAENGSEKDATLAIFTQLIDHTDPTKGHFEQRYWYNAKFWGGPGYPVFMVSTGENNAEGSTWMLSNGSLAHLHGEKFQGAIVLFEHRYYGKSQPFKTMTAETLQYHTVPQSLQDNKHFAQTVKFSFDKCGGANADKSPWVLIGGSYAGALAAWQSVITPGVFAAHHASSAVVHVIEDFWQFWTPIEQAMPRNCSYGVKLVIDKLDSVLSKGDTQEIAAMKNEFGVASLDDFDFARMPIKVLPDDFYDVSEFCNDMGKRLNNGTPNKGQHEPDVVLDVAWNMYANLTQSYWKDFCTDAPCDWEHEKEIEFPSSPKNLGAARIWTWQLCNELGWWQIGPPQSDGSNIVSSYLTSDRYKHHCNDAFPEVNGFRPAMSQGATADDFNKWTKGGWNAPFEKVMFVDGEFDMWNSARMSSVYRPGGPWKSTEKVPRMVVKCGLHVADLDLDHVNWDVVEGLAVVTKKQLKIMEKWLSEWKPKHS</sequence>
<comment type="similarity">
    <text evidence="1">Belongs to the peptidase S28 family.</text>
</comment>
<feature type="signal peptide" evidence="6">
    <location>
        <begin position="1"/>
        <end position="21"/>
    </location>
</feature>
<keyword evidence="3 6" id="KW-0732">Signal</keyword>
<proteinExistence type="inferred from homology"/>
<evidence type="ECO:0000313" key="7">
    <source>
        <dbReference type="EMBL" id="KAK2763412.1"/>
    </source>
</evidence>
<name>A0AAD9YI09_COLKA</name>
<dbReference type="InterPro" id="IPR008758">
    <property type="entry name" value="Peptidase_S28"/>
</dbReference>
<accession>A0AAD9YI09</accession>
<keyword evidence="5" id="KW-0325">Glycoprotein</keyword>
<dbReference type="Gene3D" id="3.40.50.1820">
    <property type="entry name" value="alpha/beta hydrolase"/>
    <property type="match status" value="2"/>
</dbReference>
<dbReference type="Pfam" id="PF05577">
    <property type="entry name" value="Peptidase_S28"/>
    <property type="match status" value="1"/>
</dbReference>
<dbReference type="PANTHER" id="PTHR11010:SF23">
    <property type="entry name" value="SERINE PEPTIDASE"/>
    <property type="match status" value="1"/>
</dbReference>
<keyword evidence="2" id="KW-0645">Protease</keyword>